<name>A0ABQ1THW0_9GAMM</name>
<keyword evidence="2" id="KW-1185">Reference proteome</keyword>
<sequence length="46" mass="5055">MARTLEQILEQEKPDVVQQANEKAKEIIKDIDGKAEASAAKEQSDG</sequence>
<reference evidence="2" key="1">
    <citation type="journal article" date="2019" name="Int. J. Syst. Evol. Microbiol.">
        <title>The Global Catalogue of Microorganisms (GCM) 10K type strain sequencing project: providing services to taxonomists for standard genome sequencing and annotation.</title>
        <authorList>
            <consortium name="The Broad Institute Genomics Platform"/>
            <consortium name="The Broad Institute Genome Sequencing Center for Infectious Disease"/>
            <person name="Wu L."/>
            <person name="Ma J."/>
        </authorList>
    </citation>
    <scope>NUCLEOTIDE SEQUENCE [LARGE SCALE GENOMIC DNA]</scope>
    <source>
        <strain evidence="2">CGMCC 1.16033</strain>
    </source>
</reference>
<gene>
    <name evidence="1" type="ORF">GCM10011520_38420</name>
</gene>
<evidence type="ECO:0008006" key="3">
    <source>
        <dbReference type="Google" id="ProtNLM"/>
    </source>
</evidence>
<evidence type="ECO:0000313" key="2">
    <source>
        <dbReference type="Proteomes" id="UP000606498"/>
    </source>
</evidence>
<proteinExistence type="predicted"/>
<comment type="caution">
    <text evidence="1">The sequence shown here is derived from an EMBL/GenBank/DDBJ whole genome shotgun (WGS) entry which is preliminary data.</text>
</comment>
<dbReference type="EMBL" id="BMKO01000019">
    <property type="protein sequence ID" value="GGE94423.1"/>
    <property type="molecule type" value="Genomic_DNA"/>
</dbReference>
<dbReference type="RefSeq" id="WP_167387665.1">
    <property type="nucleotide sequence ID" value="NZ_BMKO01000019.1"/>
</dbReference>
<organism evidence="1 2">
    <name type="scientific">Shewanella carassii</name>
    <dbReference type="NCBI Taxonomy" id="1987584"/>
    <lineage>
        <taxon>Bacteria</taxon>
        <taxon>Pseudomonadati</taxon>
        <taxon>Pseudomonadota</taxon>
        <taxon>Gammaproteobacteria</taxon>
        <taxon>Alteromonadales</taxon>
        <taxon>Shewanellaceae</taxon>
        <taxon>Shewanella</taxon>
    </lineage>
</organism>
<accession>A0ABQ1THW0</accession>
<evidence type="ECO:0000313" key="1">
    <source>
        <dbReference type="EMBL" id="GGE94423.1"/>
    </source>
</evidence>
<dbReference type="Proteomes" id="UP000606498">
    <property type="component" value="Unassembled WGS sequence"/>
</dbReference>
<protein>
    <recommendedName>
        <fullName evidence="3">YtxH domain-containing protein</fullName>
    </recommendedName>
</protein>